<evidence type="ECO:0000256" key="6">
    <source>
        <dbReference type="ARBA" id="ARBA00022723"/>
    </source>
</evidence>
<dbReference type="Pfam" id="PF13740">
    <property type="entry name" value="ACT_6"/>
    <property type="match status" value="1"/>
</dbReference>
<dbReference type="InterPro" id="IPR036412">
    <property type="entry name" value="HAD-like_sf"/>
</dbReference>
<evidence type="ECO:0000313" key="16">
    <source>
        <dbReference type="EMBL" id="MCZ9305590.1"/>
    </source>
</evidence>
<dbReference type="InterPro" id="IPR004469">
    <property type="entry name" value="PSP"/>
</dbReference>
<organism evidence="16 17">
    <name type="scientific">Corynebacterium macclintockiae</name>
    <dbReference type="NCBI Taxonomy" id="2913501"/>
    <lineage>
        <taxon>Bacteria</taxon>
        <taxon>Bacillati</taxon>
        <taxon>Actinomycetota</taxon>
        <taxon>Actinomycetes</taxon>
        <taxon>Mycobacteriales</taxon>
        <taxon>Corynebacteriaceae</taxon>
        <taxon>Corynebacterium</taxon>
    </lineage>
</organism>
<dbReference type="FunFam" id="3.40.50.1000:FF:000041">
    <property type="entry name" value="Phosphoserine phosphatase SerB"/>
    <property type="match status" value="1"/>
</dbReference>
<keyword evidence="17" id="KW-1185">Reference proteome</keyword>
<evidence type="ECO:0000256" key="1">
    <source>
        <dbReference type="ARBA" id="ARBA00001946"/>
    </source>
</evidence>
<dbReference type="Pfam" id="PF00702">
    <property type="entry name" value="Hydrolase"/>
    <property type="match status" value="1"/>
</dbReference>
<dbReference type="CDD" id="cd04870">
    <property type="entry name" value="ACT_PSP_1"/>
    <property type="match status" value="1"/>
</dbReference>
<evidence type="ECO:0000256" key="3">
    <source>
        <dbReference type="ARBA" id="ARBA00009184"/>
    </source>
</evidence>
<evidence type="ECO:0000256" key="5">
    <source>
        <dbReference type="ARBA" id="ARBA00022605"/>
    </source>
</evidence>
<comment type="pathway">
    <text evidence="2">Amino-acid biosynthesis; L-serine biosynthesis; L-serine from 3-phospho-D-glycerate: step 3/3.</text>
</comment>
<dbReference type="SUPFAM" id="SSF55021">
    <property type="entry name" value="ACT-like"/>
    <property type="match status" value="1"/>
</dbReference>
<evidence type="ECO:0000256" key="10">
    <source>
        <dbReference type="ARBA" id="ARBA00031693"/>
    </source>
</evidence>
<dbReference type="GO" id="GO:0005737">
    <property type="term" value="C:cytoplasm"/>
    <property type="evidence" value="ECO:0007669"/>
    <property type="project" value="TreeGrafter"/>
</dbReference>
<keyword evidence="8" id="KW-0460">Magnesium</keyword>
<dbReference type="Proteomes" id="UP001146505">
    <property type="component" value="Unassembled WGS sequence"/>
</dbReference>
<comment type="cofactor">
    <cofactor evidence="1">
        <name>Mg(2+)</name>
        <dbReference type="ChEBI" id="CHEBI:18420"/>
    </cofactor>
</comment>
<feature type="active site" description="Proton donor" evidence="13">
    <location>
        <position position="252"/>
    </location>
</feature>
<dbReference type="CDD" id="cd07500">
    <property type="entry name" value="HAD_PSP"/>
    <property type="match status" value="1"/>
</dbReference>
<dbReference type="CDD" id="cd04871">
    <property type="entry name" value="ACT_PSP_2"/>
    <property type="match status" value="1"/>
</dbReference>
<protein>
    <recommendedName>
        <fullName evidence="4">phosphoserine phosphatase</fullName>
        <ecNumber evidence="4">3.1.3.3</ecNumber>
    </recommendedName>
    <alternativeName>
        <fullName evidence="10">O-phosphoserine phosphohydrolase</fullName>
    </alternativeName>
</protein>
<evidence type="ECO:0000256" key="7">
    <source>
        <dbReference type="ARBA" id="ARBA00022801"/>
    </source>
</evidence>
<dbReference type="PANTHER" id="PTHR43344:SF2">
    <property type="entry name" value="PHOSPHOSERINE PHOSPHATASE"/>
    <property type="match status" value="1"/>
</dbReference>
<dbReference type="NCBIfam" id="TIGR00338">
    <property type="entry name" value="serB"/>
    <property type="match status" value="1"/>
</dbReference>
<evidence type="ECO:0000256" key="13">
    <source>
        <dbReference type="PIRSR" id="PIRSR604469-1"/>
    </source>
</evidence>
<dbReference type="InterPro" id="IPR002912">
    <property type="entry name" value="ACT_dom"/>
</dbReference>
<evidence type="ECO:0000256" key="4">
    <source>
        <dbReference type="ARBA" id="ARBA00012640"/>
    </source>
</evidence>
<feature type="domain" description="ACT" evidence="15">
    <location>
        <begin position="72"/>
        <end position="148"/>
    </location>
</feature>
<dbReference type="NCBIfam" id="TIGR01488">
    <property type="entry name" value="HAD-SF-IB"/>
    <property type="match status" value="1"/>
</dbReference>
<dbReference type="EMBL" id="JAKMUV010000012">
    <property type="protein sequence ID" value="MCZ9305590.1"/>
    <property type="molecule type" value="Genomic_DNA"/>
</dbReference>
<dbReference type="SFLD" id="SFLDS00003">
    <property type="entry name" value="Haloacid_Dehalogenase"/>
    <property type="match status" value="1"/>
</dbReference>
<dbReference type="SUPFAM" id="SSF56784">
    <property type="entry name" value="HAD-like"/>
    <property type="match status" value="1"/>
</dbReference>
<keyword evidence="6" id="KW-0479">Metal-binding</keyword>
<dbReference type="AlphaFoldDB" id="A0A9X3M9M6"/>
<reference evidence="16" key="1">
    <citation type="submission" date="2022-02" db="EMBL/GenBank/DDBJ databases">
        <title>Corynebacterium sp. from urogenital microbiome.</title>
        <authorList>
            <person name="Cappelli E.A."/>
            <person name="Ribeiro T.G."/>
            <person name="Peixe L."/>
        </authorList>
    </citation>
    <scope>NUCLEOTIDE SEQUENCE</scope>
    <source>
        <strain evidence="16">C9Ua_112</strain>
    </source>
</reference>
<dbReference type="InterPro" id="IPR050582">
    <property type="entry name" value="HAD-like_SerB"/>
</dbReference>
<feature type="active site" description="Nucleophile" evidence="13">
    <location>
        <position position="250"/>
    </location>
</feature>
<dbReference type="SFLD" id="SFLDG01136">
    <property type="entry name" value="C1.6:_Phosphoserine_Phosphatas"/>
    <property type="match status" value="1"/>
</dbReference>
<evidence type="ECO:0000256" key="8">
    <source>
        <dbReference type="ARBA" id="ARBA00022842"/>
    </source>
</evidence>
<keyword evidence="7 16" id="KW-0378">Hydrolase</keyword>
<keyword evidence="5" id="KW-0028">Amino-acid biosynthesis</keyword>
<dbReference type="EC" id="3.1.3.3" evidence="4"/>
<dbReference type="GO" id="GO:0036424">
    <property type="term" value="F:L-phosphoserine phosphatase activity"/>
    <property type="evidence" value="ECO:0007669"/>
    <property type="project" value="InterPro"/>
</dbReference>
<dbReference type="GO" id="GO:0006564">
    <property type="term" value="P:L-serine biosynthetic process"/>
    <property type="evidence" value="ECO:0007669"/>
    <property type="project" value="UniProtKB-KW"/>
</dbReference>
<evidence type="ECO:0000256" key="11">
    <source>
        <dbReference type="ARBA" id="ARBA00048138"/>
    </source>
</evidence>
<dbReference type="InterPro" id="IPR045865">
    <property type="entry name" value="ACT-like_dom_sf"/>
</dbReference>
<evidence type="ECO:0000256" key="2">
    <source>
        <dbReference type="ARBA" id="ARBA00005135"/>
    </source>
</evidence>
<evidence type="ECO:0000259" key="15">
    <source>
        <dbReference type="PROSITE" id="PS51671"/>
    </source>
</evidence>
<dbReference type="Gene3D" id="3.40.50.1000">
    <property type="entry name" value="HAD superfamily/HAD-like"/>
    <property type="match status" value="1"/>
</dbReference>
<comment type="similarity">
    <text evidence="3">Belongs to the HAD-like hydrolase superfamily. SerB family.</text>
</comment>
<dbReference type="PANTHER" id="PTHR43344">
    <property type="entry name" value="PHOSPHOSERINE PHOSPHATASE"/>
    <property type="match status" value="1"/>
</dbReference>
<evidence type="ECO:0000256" key="9">
    <source>
        <dbReference type="ARBA" id="ARBA00023299"/>
    </source>
</evidence>
<proteinExistence type="inferred from homology"/>
<comment type="caution">
    <text evidence="16">The sequence shown here is derived from an EMBL/GenBank/DDBJ whole genome shotgun (WGS) entry which is preliminary data.</text>
</comment>
<evidence type="ECO:0000256" key="14">
    <source>
        <dbReference type="SAM" id="MobiDB-lite"/>
    </source>
</evidence>
<name>A0A9X3M9M6_9CORY</name>
<comment type="catalytic activity">
    <reaction evidence="11">
        <text>O-phospho-L-serine + H2O = L-serine + phosphate</text>
        <dbReference type="Rhea" id="RHEA:21208"/>
        <dbReference type="ChEBI" id="CHEBI:15377"/>
        <dbReference type="ChEBI" id="CHEBI:33384"/>
        <dbReference type="ChEBI" id="CHEBI:43474"/>
        <dbReference type="ChEBI" id="CHEBI:57524"/>
        <dbReference type="EC" id="3.1.3.3"/>
    </reaction>
</comment>
<dbReference type="Pfam" id="PF21086">
    <property type="entry name" value="ACT_PSP_2"/>
    <property type="match status" value="1"/>
</dbReference>
<keyword evidence="9" id="KW-0718">Serine biosynthesis</keyword>
<evidence type="ECO:0000256" key="12">
    <source>
        <dbReference type="ARBA" id="ARBA00048523"/>
    </source>
</evidence>
<dbReference type="SFLD" id="SFLDG01137">
    <property type="entry name" value="C1.6.1:_Phosphoserine_Phosphat"/>
    <property type="match status" value="1"/>
</dbReference>
<feature type="region of interest" description="Disordered" evidence="14">
    <location>
        <begin position="1"/>
        <end position="38"/>
    </location>
</feature>
<gene>
    <name evidence="16" type="primary">serB</name>
    <name evidence="16" type="ORF">L8U58_08650</name>
</gene>
<accession>A0A9X3M9M6</accession>
<comment type="catalytic activity">
    <reaction evidence="12">
        <text>O-phospho-D-serine + H2O = D-serine + phosphate</text>
        <dbReference type="Rhea" id="RHEA:24873"/>
        <dbReference type="ChEBI" id="CHEBI:15377"/>
        <dbReference type="ChEBI" id="CHEBI:35247"/>
        <dbReference type="ChEBI" id="CHEBI:43474"/>
        <dbReference type="ChEBI" id="CHEBI:58680"/>
        <dbReference type="EC" id="3.1.3.3"/>
    </reaction>
</comment>
<dbReference type="SFLD" id="SFLDF00029">
    <property type="entry name" value="phosphoserine_phosphatase"/>
    <property type="match status" value="1"/>
</dbReference>
<evidence type="ECO:0000313" key="17">
    <source>
        <dbReference type="Proteomes" id="UP001146505"/>
    </source>
</evidence>
<dbReference type="InterPro" id="IPR023214">
    <property type="entry name" value="HAD_sf"/>
</dbReference>
<dbReference type="GO" id="GO:0000287">
    <property type="term" value="F:magnesium ion binding"/>
    <property type="evidence" value="ECO:0007669"/>
    <property type="project" value="TreeGrafter"/>
</dbReference>
<dbReference type="InterPro" id="IPR049148">
    <property type="entry name" value="PSP_ACT"/>
</dbReference>
<dbReference type="PROSITE" id="PS51671">
    <property type="entry name" value="ACT"/>
    <property type="match status" value="1"/>
</dbReference>
<dbReference type="GeneID" id="301813622"/>
<dbReference type="Gene3D" id="3.30.70.260">
    <property type="match status" value="2"/>
</dbReference>
<dbReference type="RefSeq" id="WP_035001568.1">
    <property type="nucleotide sequence ID" value="NZ_JAKMUV010000012.1"/>
</dbReference>
<sequence length="474" mass="49927">MTTSDDASNPNSSADRPGVAQPQAQPAATAAVAQPQAQPTATAAAAVAAASPDPHFESALEDTLQEGLAPSVITVTGPDRPGVSAAFFRVLSSYGVQLLDIEQSVFRGKLSLAALVGVGQEDLEPLGEGLKETLASYGMRVSVEADDNLSSTRPHSTHVMVVLGRPLTATHISRIGQTLADYGANIDTITGIADYPVTGLELSLTVANPAPGGGVPLRKALATLTTEVGVDIAIERAGLARRAKRLICFDVDSTLIQHEVIEMLAAYAGREAEVAEVTERAMRGELDFAESLHERVKALAGLDAAVVEKVARDIQLTPGARTTIRTLKRLGYKTGVVSGGFIQVIEPLARELDLDFARANTLEIVDGKLTGRVIGPVIDRQAKAESLKEFAWSNGIKLNQTVAVGDGANDIDMLSTAGLGIAFNAKPALKAVADTSVNYPFLDQVLFILGISRHEIEDADLRDGTYRRVPLAGE</sequence>